<dbReference type="GO" id="GO:0005525">
    <property type="term" value="F:GTP binding"/>
    <property type="evidence" value="ECO:0007669"/>
    <property type="project" value="InterPro"/>
</dbReference>
<evidence type="ECO:0000259" key="2">
    <source>
        <dbReference type="Pfam" id="PF00009"/>
    </source>
</evidence>
<dbReference type="Pfam" id="PF00009">
    <property type="entry name" value="GTP_EFTU"/>
    <property type="match status" value="1"/>
</dbReference>
<feature type="region of interest" description="Disordered" evidence="1">
    <location>
        <begin position="1"/>
        <end position="32"/>
    </location>
</feature>
<dbReference type="PANTHER" id="PTHR43721">
    <property type="entry name" value="ELONGATION FACTOR TU-RELATED"/>
    <property type="match status" value="1"/>
</dbReference>
<dbReference type="GO" id="GO:0003746">
    <property type="term" value="F:translation elongation factor activity"/>
    <property type="evidence" value="ECO:0007669"/>
    <property type="project" value="TreeGrafter"/>
</dbReference>
<reference evidence="4" key="1">
    <citation type="submission" date="2025-08" db="UniProtKB">
        <authorList>
            <consortium name="RefSeq"/>
        </authorList>
    </citation>
    <scope>IDENTIFICATION</scope>
</reference>
<dbReference type="InterPro" id="IPR050055">
    <property type="entry name" value="EF-Tu_GTPase"/>
</dbReference>
<dbReference type="InterPro" id="IPR027417">
    <property type="entry name" value="P-loop_NTPase"/>
</dbReference>
<gene>
    <name evidence="4" type="primary">LOC115227998</name>
</gene>
<dbReference type="PANTHER" id="PTHR43721:SF9">
    <property type="entry name" value="GTP-BINDING PROTEIN 1"/>
    <property type="match status" value="1"/>
</dbReference>
<evidence type="ECO:0000313" key="4">
    <source>
        <dbReference type="RefSeq" id="XP_029654537.1"/>
    </source>
</evidence>
<accession>A0A6P7TZ45</accession>
<keyword evidence="3" id="KW-1185">Reference proteome</keyword>
<sequence length="249" mass="27289">MTSTTAPVTLGFHTSEQVPFSPQSPNMSPTTELFSQSDRMVTLIDLPGNHRYVRTALRGLTGYHPDVGLVVVSEDHRTGLPVHVQIGVLLGMGVRIVVVINKIDMLSPDTQAVTDMLGVLASLGLNGWEVTHSSQLDTFFEGDQSGVPVIPLSSYTGTNLHLLLHYMALLRPPIHHYSHHVELRIVKVFRGNKLIVGGTLRRYISHVMLGVSSPWGNSCMWVPLRTGYFTQSWSTVSTGGKCPAILSPR</sequence>
<organism evidence="3 4">
    <name type="scientific">Octopus sinensis</name>
    <name type="common">East Asian common octopus</name>
    <dbReference type="NCBI Taxonomy" id="2607531"/>
    <lineage>
        <taxon>Eukaryota</taxon>
        <taxon>Metazoa</taxon>
        <taxon>Spiralia</taxon>
        <taxon>Lophotrochozoa</taxon>
        <taxon>Mollusca</taxon>
        <taxon>Cephalopoda</taxon>
        <taxon>Coleoidea</taxon>
        <taxon>Octopodiformes</taxon>
        <taxon>Octopoda</taxon>
        <taxon>Incirrata</taxon>
        <taxon>Octopodidae</taxon>
        <taxon>Octopus</taxon>
    </lineage>
</organism>
<name>A0A6P7TZ45_9MOLL</name>
<dbReference type="Proteomes" id="UP000515154">
    <property type="component" value="Unplaced"/>
</dbReference>
<dbReference type="AlphaFoldDB" id="A0A6P7TZ45"/>
<dbReference type="InterPro" id="IPR000795">
    <property type="entry name" value="T_Tr_GTP-bd_dom"/>
</dbReference>
<dbReference type="SUPFAM" id="SSF52540">
    <property type="entry name" value="P-loop containing nucleoside triphosphate hydrolases"/>
    <property type="match status" value="1"/>
</dbReference>
<protein>
    <submittedName>
        <fullName evidence="4">GTP-binding protein 2-like</fullName>
    </submittedName>
</protein>
<evidence type="ECO:0000256" key="1">
    <source>
        <dbReference type="SAM" id="MobiDB-lite"/>
    </source>
</evidence>
<proteinExistence type="predicted"/>
<dbReference type="RefSeq" id="XP_029654537.1">
    <property type="nucleotide sequence ID" value="XM_029798677.1"/>
</dbReference>
<dbReference type="Gene3D" id="3.40.50.300">
    <property type="entry name" value="P-loop containing nucleotide triphosphate hydrolases"/>
    <property type="match status" value="1"/>
</dbReference>
<feature type="domain" description="Tr-type G" evidence="2">
    <location>
        <begin position="34"/>
        <end position="168"/>
    </location>
</feature>
<dbReference type="KEGG" id="osn:115227998"/>
<evidence type="ECO:0000313" key="3">
    <source>
        <dbReference type="Proteomes" id="UP000515154"/>
    </source>
</evidence>
<dbReference type="GO" id="GO:0003924">
    <property type="term" value="F:GTPase activity"/>
    <property type="evidence" value="ECO:0007669"/>
    <property type="project" value="InterPro"/>
</dbReference>